<protein>
    <submittedName>
        <fullName evidence="1">Uncharacterized protein</fullName>
    </submittedName>
</protein>
<organism evidence="1 2">
    <name type="scientific">Halonotius aquaticus</name>
    <dbReference type="NCBI Taxonomy" id="2216978"/>
    <lineage>
        <taxon>Archaea</taxon>
        <taxon>Methanobacteriati</taxon>
        <taxon>Methanobacteriota</taxon>
        <taxon>Stenosarchaea group</taxon>
        <taxon>Halobacteria</taxon>
        <taxon>Halobacteriales</taxon>
        <taxon>Haloferacaceae</taxon>
        <taxon>Halonotius</taxon>
    </lineage>
</organism>
<comment type="caution">
    <text evidence="1">The sequence shown here is derived from an EMBL/GenBank/DDBJ whole genome shotgun (WGS) entry which is preliminary data.</text>
</comment>
<dbReference type="RefSeq" id="WP_120102785.1">
    <property type="nucleotide sequence ID" value="NZ_QKNY01000010.1"/>
</dbReference>
<dbReference type="AlphaFoldDB" id="A0A3A6PU77"/>
<evidence type="ECO:0000313" key="2">
    <source>
        <dbReference type="Proteomes" id="UP000276588"/>
    </source>
</evidence>
<evidence type="ECO:0000313" key="1">
    <source>
        <dbReference type="EMBL" id="RJX43138.1"/>
    </source>
</evidence>
<dbReference type="Proteomes" id="UP000276588">
    <property type="component" value="Unassembled WGS sequence"/>
</dbReference>
<accession>A0A3A6PU77</accession>
<sequence>MALETSHHDSLDEAFHKTPERAIMTVIQQHYSFDANDDLEYISDRPNCMDATARDVHKFDFDGDDPDTDVTTMVIRQNHQGEWVRVKIKDILLKVDFYGEDEGSARVKFRASLVIPEGRLDEYDYLPHQAHLWRGERMSTDPIDRPAASD</sequence>
<gene>
    <name evidence="1" type="ORF">DM826_07480</name>
</gene>
<dbReference type="EMBL" id="QKNY01000010">
    <property type="protein sequence ID" value="RJX43138.1"/>
    <property type="molecule type" value="Genomic_DNA"/>
</dbReference>
<keyword evidence="2" id="KW-1185">Reference proteome</keyword>
<reference evidence="1 2" key="1">
    <citation type="submission" date="2018-06" db="EMBL/GenBank/DDBJ databases">
        <title>Halonotius sp. F13-13 a new haloarchaeeon isolated from a solar saltern from Isla Cristina, Huelva, Spain.</title>
        <authorList>
            <person name="Duran-Viseras A."/>
            <person name="Sanchez-Porro C."/>
            <person name="Ventosa A."/>
        </authorList>
    </citation>
    <scope>NUCLEOTIDE SEQUENCE [LARGE SCALE GENOMIC DNA]</scope>
    <source>
        <strain evidence="1 2">F13-13</strain>
    </source>
</reference>
<name>A0A3A6PU77_9EURY</name>
<proteinExistence type="predicted"/>